<evidence type="ECO:0000256" key="11">
    <source>
        <dbReference type="ARBA" id="ARBA00051301"/>
    </source>
</evidence>
<evidence type="ECO:0000256" key="7">
    <source>
        <dbReference type="ARBA" id="ARBA00022723"/>
    </source>
</evidence>
<organism evidence="13">
    <name type="scientific">Thermorudis peleae</name>
    <dbReference type="NCBI Taxonomy" id="1382356"/>
    <lineage>
        <taxon>Bacteria</taxon>
        <taxon>Pseudomonadati</taxon>
        <taxon>Thermomicrobiota</taxon>
        <taxon>Thermomicrobia</taxon>
        <taxon>Thermomicrobia incertae sedis</taxon>
        <taxon>Thermorudis</taxon>
    </lineage>
</organism>
<dbReference type="InterPro" id="IPR002933">
    <property type="entry name" value="Peptidase_M20"/>
</dbReference>
<dbReference type="PROSITE" id="PS00758">
    <property type="entry name" value="ARGE_DAPE_CPG2_1"/>
    <property type="match status" value="1"/>
</dbReference>
<dbReference type="GO" id="GO:0009089">
    <property type="term" value="P:lysine biosynthetic process via diaminopimelate"/>
    <property type="evidence" value="ECO:0007669"/>
    <property type="project" value="UniProtKB-UniPathway"/>
</dbReference>
<evidence type="ECO:0000256" key="2">
    <source>
        <dbReference type="ARBA" id="ARBA00001947"/>
    </source>
</evidence>
<proteinExistence type="inferred from homology"/>
<evidence type="ECO:0000256" key="3">
    <source>
        <dbReference type="ARBA" id="ARBA00005130"/>
    </source>
</evidence>
<dbReference type="SUPFAM" id="SSF55031">
    <property type="entry name" value="Bacterial exopeptidase dimerisation domain"/>
    <property type="match status" value="1"/>
</dbReference>
<dbReference type="GO" id="GO:0046872">
    <property type="term" value="F:metal ion binding"/>
    <property type="evidence" value="ECO:0007669"/>
    <property type="project" value="UniProtKB-KW"/>
</dbReference>
<keyword evidence="8" id="KW-0378">Hydrolase</keyword>
<comment type="cofactor">
    <cofactor evidence="1">
        <name>Co(2+)</name>
        <dbReference type="ChEBI" id="CHEBI:48828"/>
    </cofactor>
</comment>
<dbReference type="InterPro" id="IPR010182">
    <property type="entry name" value="ArgE/DapE"/>
</dbReference>
<keyword evidence="10" id="KW-0170">Cobalt</keyword>
<keyword evidence="9" id="KW-0862">Zinc</keyword>
<gene>
    <name evidence="13" type="ORF">ENP34_11310</name>
</gene>
<evidence type="ECO:0000313" key="13">
    <source>
        <dbReference type="EMBL" id="HEG92006.1"/>
    </source>
</evidence>
<feature type="domain" description="Peptidase M20 dimerisation" evidence="12">
    <location>
        <begin position="191"/>
        <end position="297"/>
    </location>
</feature>
<dbReference type="SUPFAM" id="SSF53187">
    <property type="entry name" value="Zn-dependent exopeptidases"/>
    <property type="match status" value="1"/>
</dbReference>
<keyword evidence="7" id="KW-0479">Metal-binding</keyword>
<accession>A0A831X1W5</accession>
<evidence type="ECO:0000256" key="1">
    <source>
        <dbReference type="ARBA" id="ARBA00001941"/>
    </source>
</evidence>
<dbReference type="NCBIfam" id="TIGR01910">
    <property type="entry name" value="DapE-ArgE"/>
    <property type="match status" value="1"/>
</dbReference>
<dbReference type="Pfam" id="PF01546">
    <property type="entry name" value="Peptidase_M20"/>
    <property type="match status" value="1"/>
</dbReference>
<comment type="similarity">
    <text evidence="4">Belongs to the peptidase M20A family.</text>
</comment>
<dbReference type="AlphaFoldDB" id="A0A831X1W5"/>
<dbReference type="EC" id="3.5.1.18" evidence="5"/>
<sequence>MGTPFQIDAALAERVLAEIHEDEVIAFLRDLVRTPTVNPPGDVREAAEYCRHKLAGEGFETEFETAEPSKPNLIAWLRAGDGPALLFNSHLDVVPVGEEATWTHPPFAAEISEGRVYGRGANDDKASVTAQVMGAIALKRSGVPIRGTLIVNEVADEEVGGRLGAHLIAERPDIQPDYVIVGEPTLNRICVGERGGVGISVVVYGRTAHGALPWEGVNAIEGMARVISALQQELWPRLERKTHPYFAHASATISLIEGGVKTNVVPDRCSIFIDRRLIPGEMPEEAIAEVREVAERAVAGVPGLRVEVGPAREWGGRPAVMSPPESPVVQGMLAVNRFLGLDTDLTGFSMGTDGRFFAAKGYPTIIYGPGDPSLAHKPDEWVGIDEVMAATRAYALAGLAFLGAQG</sequence>
<dbReference type="EMBL" id="DSIY01000262">
    <property type="protein sequence ID" value="HEG92006.1"/>
    <property type="molecule type" value="Genomic_DNA"/>
</dbReference>
<dbReference type="InterPro" id="IPR011650">
    <property type="entry name" value="Peptidase_M20_dimer"/>
</dbReference>
<dbReference type="CDD" id="cd08659">
    <property type="entry name" value="M20_ArgE_DapE-like"/>
    <property type="match status" value="1"/>
</dbReference>
<dbReference type="InterPro" id="IPR001261">
    <property type="entry name" value="ArgE/DapE_CS"/>
</dbReference>
<dbReference type="UniPathway" id="UPA00034">
    <property type="reaction ID" value="UER00021"/>
</dbReference>
<dbReference type="InterPro" id="IPR036264">
    <property type="entry name" value="Bact_exopeptidase_dim_dom"/>
</dbReference>
<evidence type="ECO:0000256" key="6">
    <source>
        <dbReference type="ARBA" id="ARBA00016853"/>
    </source>
</evidence>
<protein>
    <recommendedName>
        <fullName evidence="6">Probable succinyl-diaminopimelate desuccinylase</fullName>
        <ecNumber evidence="5">3.5.1.18</ecNumber>
    </recommendedName>
</protein>
<dbReference type="InterPro" id="IPR050072">
    <property type="entry name" value="Peptidase_M20A"/>
</dbReference>
<comment type="pathway">
    <text evidence="3">Amino-acid biosynthesis; L-lysine biosynthesis via DAP pathway; LL-2,6-diaminopimelate from (S)-tetrahydrodipicolinate (succinylase route): step 3/3.</text>
</comment>
<evidence type="ECO:0000256" key="9">
    <source>
        <dbReference type="ARBA" id="ARBA00022833"/>
    </source>
</evidence>
<dbReference type="Pfam" id="PF07687">
    <property type="entry name" value="M20_dimer"/>
    <property type="match status" value="1"/>
</dbReference>
<comment type="caution">
    <text evidence="13">The sequence shown here is derived from an EMBL/GenBank/DDBJ whole genome shotgun (WGS) entry which is preliminary data.</text>
</comment>
<name>A0A831X1W5_9BACT</name>
<reference evidence="13" key="1">
    <citation type="journal article" date="2020" name="mSystems">
        <title>Genome- and Community-Level Interaction Insights into Carbon Utilization and Element Cycling Functions of Hydrothermarchaeota in Hydrothermal Sediment.</title>
        <authorList>
            <person name="Zhou Z."/>
            <person name="Liu Y."/>
            <person name="Xu W."/>
            <person name="Pan J."/>
            <person name="Luo Z.H."/>
            <person name="Li M."/>
        </authorList>
    </citation>
    <scope>NUCLEOTIDE SEQUENCE [LARGE SCALE GENOMIC DNA]</scope>
    <source>
        <strain evidence="13">SpSt-210</strain>
    </source>
</reference>
<evidence type="ECO:0000259" key="12">
    <source>
        <dbReference type="Pfam" id="PF07687"/>
    </source>
</evidence>
<dbReference type="Gene3D" id="3.30.70.360">
    <property type="match status" value="1"/>
</dbReference>
<evidence type="ECO:0000256" key="4">
    <source>
        <dbReference type="ARBA" id="ARBA00006247"/>
    </source>
</evidence>
<comment type="cofactor">
    <cofactor evidence="2">
        <name>Zn(2+)</name>
        <dbReference type="ChEBI" id="CHEBI:29105"/>
    </cofactor>
</comment>
<evidence type="ECO:0000256" key="8">
    <source>
        <dbReference type="ARBA" id="ARBA00022801"/>
    </source>
</evidence>
<dbReference type="PANTHER" id="PTHR43808">
    <property type="entry name" value="ACETYLORNITHINE DEACETYLASE"/>
    <property type="match status" value="1"/>
</dbReference>
<comment type="catalytic activity">
    <reaction evidence="11">
        <text>N-succinyl-(2S,6S)-2,6-diaminopimelate + H2O = (2S,6S)-2,6-diaminopimelate + succinate</text>
        <dbReference type="Rhea" id="RHEA:22608"/>
        <dbReference type="ChEBI" id="CHEBI:15377"/>
        <dbReference type="ChEBI" id="CHEBI:30031"/>
        <dbReference type="ChEBI" id="CHEBI:57609"/>
        <dbReference type="ChEBI" id="CHEBI:58087"/>
        <dbReference type="EC" id="3.5.1.18"/>
    </reaction>
</comment>
<dbReference type="GO" id="GO:0009014">
    <property type="term" value="F:succinyl-diaminopimelate desuccinylase activity"/>
    <property type="evidence" value="ECO:0007669"/>
    <property type="project" value="UniProtKB-EC"/>
</dbReference>
<evidence type="ECO:0000256" key="5">
    <source>
        <dbReference type="ARBA" id="ARBA00011921"/>
    </source>
</evidence>
<dbReference type="Gene3D" id="3.40.630.10">
    <property type="entry name" value="Zn peptidases"/>
    <property type="match status" value="2"/>
</dbReference>
<evidence type="ECO:0000256" key="10">
    <source>
        <dbReference type="ARBA" id="ARBA00023285"/>
    </source>
</evidence>